<name>A0AA90SDX2_9GAMM</name>
<organism evidence="2 3">
    <name type="scientific">Candidatus Endonucleibacter bathymodioli</name>
    <dbReference type="NCBI Taxonomy" id="539814"/>
    <lineage>
        <taxon>Bacteria</taxon>
        <taxon>Pseudomonadati</taxon>
        <taxon>Pseudomonadota</taxon>
        <taxon>Gammaproteobacteria</taxon>
        <taxon>Oceanospirillales</taxon>
        <taxon>Endozoicomonadaceae</taxon>
        <taxon>Candidatus Endonucleibacter</taxon>
    </lineage>
</organism>
<proteinExistence type="predicted"/>
<dbReference type="Proteomes" id="UP001178148">
    <property type="component" value="Unassembled WGS sequence"/>
</dbReference>
<evidence type="ECO:0000313" key="3">
    <source>
        <dbReference type="Proteomes" id="UP001178148"/>
    </source>
</evidence>
<reference evidence="2 3" key="1">
    <citation type="journal article" date="2023" name="bioRxiv">
        <title>An intranuclear bacterial parasite of deep-sea mussels expresses apoptosis inhibitors acquired from its host.</title>
        <authorList>
            <person name="Gonzalez Porras M.A."/>
            <person name="Assie A."/>
            <person name="Tietjen M."/>
            <person name="Violette M."/>
            <person name="Kleiner M."/>
            <person name="Gruber-Vodicka H."/>
            <person name="Dubilier N."/>
            <person name="Leisch N."/>
        </authorList>
    </citation>
    <scope>NUCLEOTIDE SEQUENCE [LARGE SCALE GENOMIC DNA]</scope>
    <source>
        <strain evidence="2">IAP13</strain>
    </source>
</reference>
<feature type="transmembrane region" description="Helical" evidence="1">
    <location>
        <begin position="50"/>
        <end position="70"/>
    </location>
</feature>
<keyword evidence="1" id="KW-0812">Transmembrane</keyword>
<dbReference type="EMBL" id="JASXSV010000021">
    <property type="protein sequence ID" value="MDP0589797.1"/>
    <property type="molecule type" value="Genomic_DNA"/>
</dbReference>
<keyword evidence="3" id="KW-1185">Reference proteome</keyword>
<evidence type="ECO:0000256" key="1">
    <source>
        <dbReference type="SAM" id="Phobius"/>
    </source>
</evidence>
<keyword evidence="1" id="KW-0472">Membrane</keyword>
<gene>
    <name evidence="2" type="ORF">QS748_11645</name>
</gene>
<sequence length="83" mass="9382">MEYYEALMSSVPEGKVLLFMDAVQPAQMTTITSVWIRKDDNKVISTMVRLLRLSIVGAIAPGNLSVAIFYQLKTTNRRVMIVF</sequence>
<evidence type="ECO:0000313" key="2">
    <source>
        <dbReference type="EMBL" id="MDP0589797.1"/>
    </source>
</evidence>
<dbReference type="AlphaFoldDB" id="A0AA90SDX2"/>
<comment type="caution">
    <text evidence="2">The sequence shown here is derived from an EMBL/GenBank/DDBJ whole genome shotgun (WGS) entry which is preliminary data.</text>
</comment>
<protein>
    <submittedName>
        <fullName evidence="2">Uncharacterized protein</fullName>
    </submittedName>
</protein>
<keyword evidence="1" id="KW-1133">Transmembrane helix</keyword>
<accession>A0AA90SDX2</accession>